<dbReference type="Proteomes" id="UP000199308">
    <property type="component" value="Unassembled WGS sequence"/>
</dbReference>
<proteinExistence type="predicted"/>
<evidence type="ECO:0000313" key="3">
    <source>
        <dbReference type="Proteomes" id="UP000199308"/>
    </source>
</evidence>
<keyword evidence="1" id="KW-0472">Membrane</keyword>
<dbReference type="RefSeq" id="WP_093328915.1">
    <property type="nucleotide sequence ID" value="NZ_AP027363.1"/>
</dbReference>
<keyword evidence="1" id="KW-1133">Transmembrane helix</keyword>
<dbReference type="STRING" id="349064.SAMN05660429_01494"/>
<protein>
    <submittedName>
        <fullName evidence="2">Uncharacterized protein</fullName>
    </submittedName>
</protein>
<gene>
    <name evidence="2" type="ORF">SAMN05660429_01494</name>
</gene>
<dbReference type="EMBL" id="FOHK01000006">
    <property type="protein sequence ID" value="SET31102.1"/>
    <property type="molecule type" value="Genomic_DNA"/>
</dbReference>
<evidence type="ECO:0000313" key="2">
    <source>
        <dbReference type="EMBL" id="SET31102.1"/>
    </source>
</evidence>
<dbReference type="AlphaFoldDB" id="A0A1I0DFN7"/>
<name>A0A1I0DFN7_THASX</name>
<keyword evidence="3" id="KW-1185">Reference proteome</keyword>
<evidence type="ECO:0000256" key="1">
    <source>
        <dbReference type="SAM" id="Phobius"/>
    </source>
</evidence>
<sequence>MERLNALQGVSILRVLSLTILMLLVSFSVRSSSDDFVINLTPDASDSCKVSLSNSEGNDCDANQCGSDNACICLAKGDHVKWKMPEGNHTKFKLKFTTDNPLKDNCGKNFKKDKHKCVVKSDVSVGQVFVYDVVMEGCGQGTDPRIIIRSRN</sequence>
<dbReference type="OrthoDB" id="6272629at2"/>
<feature type="transmembrane region" description="Helical" evidence="1">
    <location>
        <begin position="12"/>
        <end position="29"/>
    </location>
</feature>
<organism evidence="2 3">
    <name type="scientific">Thalassotalea agarivorans</name>
    <name type="common">Thalassomonas agarivorans</name>
    <dbReference type="NCBI Taxonomy" id="349064"/>
    <lineage>
        <taxon>Bacteria</taxon>
        <taxon>Pseudomonadati</taxon>
        <taxon>Pseudomonadota</taxon>
        <taxon>Gammaproteobacteria</taxon>
        <taxon>Alteromonadales</taxon>
        <taxon>Colwelliaceae</taxon>
        <taxon>Thalassotalea</taxon>
    </lineage>
</organism>
<keyword evidence="1" id="KW-0812">Transmembrane</keyword>
<reference evidence="2 3" key="1">
    <citation type="submission" date="2016-10" db="EMBL/GenBank/DDBJ databases">
        <authorList>
            <person name="de Groot N.N."/>
        </authorList>
    </citation>
    <scope>NUCLEOTIDE SEQUENCE [LARGE SCALE GENOMIC DNA]</scope>
    <source>
        <strain evidence="2 3">DSM 19706</strain>
    </source>
</reference>
<accession>A0A1I0DFN7</accession>